<organism evidence="1 2">
    <name type="scientific">Sipha flava</name>
    <name type="common">yellow sugarcane aphid</name>
    <dbReference type="NCBI Taxonomy" id="143950"/>
    <lineage>
        <taxon>Eukaryota</taxon>
        <taxon>Metazoa</taxon>
        <taxon>Ecdysozoa</taxon>
        <taxon>Arthropoda</taxon>
        <taxon>Hexapoda</taxon>
        <taxon>Insecta</taxon>
        <taxon>Pterygota</taxon>
        <taxon>Neoptera</taxon>
        <taxon>Paraneoptera</taxon>
        <taxon>Hemiptera</taxon>
        <taxon>Sternorrhyncha</taxon>
        <taxon>Aphidomorpha</taxon>
        <taxon>Aphidoidea</taxon>
        <taxon>Aphididae</taxon>
        <taxon>Sipha</taxon>
    </lineage>
</organism>
<sequence length="214" mass="24213">MKCVALQEIRWEDTGKTKVSQTTIFNGKYEHPHKLGTGFAIHESIIHTAKEFKDINPRISTITIKSKNLDMILINAHALTEEKDEDEKDLFYATLADVFASSTGIIKVVLGDFNAKLDRDICYKKVVGNHSLYESTNDNGVKLIDFEIENGLVIKSTMLPKKDIHKYTRGSLDGKYKNQIDYVLVNSRFKNSILNIRTRRGANIGSDHLLLGIE</sequence>
<dbReference type="SUPFAM" id="SSF56219">
    <property type="entry name" value="DNase I-like"/>
    <property type="match status" value="1"/>
</dbReference>
<dbReference type="GeneID" id="112687460"/>
<protein>
    <submittedName>
        <fullName evidence="2">Craniofacial development protein 2-like</fullName>
    </submittedName>
</protein>
<evidence type="ECO:0000313" key="1">
    <source>
        <dbReference type="Proteomes" id="UP000694846"/>
    </source>
</evidence>
<proteinExistence type="predicted"/>
<gene>
    <name evidence="2" type="primary">LOC112687460</name>
</gene>
<dbReference type="Proteomes" id="UP000694846">
    <property type="component" value="Unplaced"/>
</dbReference>
<name>A0A8B8FYU3_9HEMI</name>
<evidence type="ECO:0000313" key="2">
    <source>
        <dbReference type="RefSeq" id="XP_025415967.1"/>
    </source>
</evidence>
<dbReference type="AlphaFoldDB" id="A0A8B8FYU3"/>
<dbReference type="PANTHER" id="PTHR23227">
    <property type="entry name" value="BUCENTAUR RELATED"/>
    <property type="match status" value="1"/>
</dbReference>
<accession>A0A8B8FYU3</accession>
<dbReference type="InterPro" id="IPR036691">
    <property type="entry name" value="Endo/exonu/phosph_ase_sf"/>
</dbReference>
<dbReference type="RefSeq" id="XP_025415967.1">
    <property type="nucleotide sequence ID" value="XM_025560182.1"/>
</dbReference>
<dbReference type="OrthoDB" id="6628203at2759"/>
<dbReference type="PANTHER" id="PTHR23227:SF67">
    <property type="entry name" value="CRANIOFACIAL DEVELOPMENT PROTEIN 2-LIKE"/>
    <property type="match status" value="1"/>
</dbReference>
<reference evidence="2" key="1">
    <citation type="submission" date="2025-08" db="UniProtKB">
        <authorList>
            <consortium name="RefSeq"/>
        </authorList>
    </citation>
    <scope>IDENTIFICATION</scope>
    <source>
        <tissue evidence="2">Whole body</tissue>
    </source>
</reference>
<dbReference type="Gene3D" id="3.60.10.10">
    <property type="entry name" value="Endonuclease/exonuclease/phosphatase"/>
    <property type="match status" value="1"/>
</dbReference>
<dbReference type="InterPro" id="IPR027124">
    <property type="entry name" value="Swc5/CFDP1/2"/>
</dbReference>
<keyword evidence="1" id="KW-1185">Reference proteome</keyword>